<evidence type="ECO:0000256" key="1">
    <source>
        <dbReference type="SAM" id="Coils"/>
    </source>
</evidence>
<feature type="coiled-coil region" evidence="1">
    <location>
        <begin position="27"/>
        <end position="82"/>
    </location>
</feature>
<keyword evidence="4" id="KW-1185">Reference proteome</keyword>
<evidence type="ECO:0000256" key="2">
    <source>
        <dbReference type="SAM" id="MobiDB-lite"/>
    </source>
</evidence>
<dbReference type="EMBL" id="CP094358">
    <property type="protein sequence ID" value="UOB17115.1"/>
    <property type="molecule type" value="Genomic_DNA"/>
</dbReference>
<dbReference type="AlphaFoldDB" id="A0A9E6ZMR3"/>
<protein>
    <submittedName>
        <fullName evidence="3">Uncharacterized protein</fullName>
    </submittedName>
</protein>
<feature type="compositionally biased region" description="Basic and acidic residues" evidence="2">
    <location>
        <begin position="155"/>
        <end position="167"/>
    </location>
</feature>
<organism evidence="3 4">
    <name type="scientific">Abyssalbus ytuae</name>
    <dbReference type="NCBI Taxonomy" id="2926907"/>
    <lineage>
        <taxon>Bacteria</taxon>
        <taxon>Pseudomonadati</taxon>
        <taxon>Bacteroidota</taxon>
        <taxon>Flavobacteriia</taxon>
        <taxon>Flavobacteriales</taxon>
        <taxon>Flavobacteriaceae</taxon>
        <taxon>Abyssalbus</taxon>
    </lineage>
</organism>
<name>A0A9E6ZMR3_9FLAO</name>
<dbReference type="RefSeq" id="WP_255842388.1">
    <property type="nucleotide sequence ID" value="NZ_CP094358.1"/>
</dbReference>
<evidence type="ECO:0000313" key="4">
    <source>
        <dbReference type="Proteomes" id="UP000831290"/>
    </source>
</evidence>
<dbReference type="SUPFAM" id="SSF58100">
    <property type="entry name" value="Bacterial hemolysins"/>
    <property type="match status" value="1"/>
</dbReference>
<keyword evidence="1" id="KW-0175">Coiled coil</keyword>
<feature type="region of interest" description="Disordered" evidence="2">
    <location>
        <begin position="112"/>
        <end position="191"/>
    </location>
</feature>
<dbReference type="Proteomes" id="UP000831290">
    <property type="component" value="Chromosome"/>
</dbReference>
<accession>A0A9E6ZMR3</accession>
<sequence length="191" mass="22408">MLFVDLLLIGAFLIYSHYRKKWDKENREEFLKELGGMKETMQEMQKEFQNLQKQVEALTKELQQQRGEFQKFQQELINILQEFKQQVAILGEERMLSNEVVVDRKTSQDLDEEFNKSLKGKNETNPAPGDGGEALIEDIPPQRYRGRSGSFYGLGDKKQQELQENKKVIPINLKKRDSLTKTKNAPRKKRM</sequence>
<dbReference type="KEGG" id="fbm:MQE35_15410"/>
<evidence type="ECO:0000313" key="3">
    <source>
        <dbReference type="EMBL" id="UOB17115.1"/>
    </source>
</evidence>
<proteinExistence type="predicted"/>
<dbReference type="Gene3D" id="1.20.1170.10">
    <property type="match status" value="1"/>
</dbReference>
<reference evidence="3" key="1">
    <citation type="submission" date="2022-03" db="EMBL/GenBank/DDBJ databases">
        <title>Description of Abyssus ytuae gen. nov., sp. nov., a novel member of the family Flavobacteriaceae isolated from the sediment of Mariana Trench.</title>
        <authorList>
            <person name="Zhang J."/>
            <person name="Xu X."/>
        </authorList>
    </citation>
    <scope>NUCLEOTIDE SEQUENCE</scope>
    <source>
        <strain evidence="3">MT3330</strain>
    </source>
</reference>
<gene>
    <name evidence="3" type="ORF">MQE35_15410</name>
</gene>
<feature type="compositionally biased region" description="Basic and acidic residues" evidence="2">
    <location>
        <begin position="112"/>
        <end position="122"/>
    </location>
</feature>